<dbReference type="SMART" id="SM00607">
    <property type="entry name" value="FTP"/>
    <property type="match status" value="1"/>
</dbReference>
<comment type="similarity">
    <text evidence="2">Belongs to the fucolectin family.</text>
</comment>
<evidence type="ECO:0000256" key="1">
    <source>
        <dbReference type="ARBA" id="ARBA00002219"/>
    </source>
</evidence>
<dbReference type="InterPro" id="IPR008979">
    <property type="entry name" value="Galactose-bd-like_sf"/>
</dbReference>
<feature type="domain" description="Fucolectin tachylectin-4 pentraxin-1" evidence="8">
    <location>
        <begin position="30"/>
        <end position="177"/>
    </location>
</feature>
<keyword evidence="10" id="KW-1185">Reference proteome</keyword>
<dbReference type="GO" id="GO:0046872">
    <property type="term" value="F:metal ion binding"/>
    <property type="evidence" value="ECO:0007669"/>
    <property type="project" value="UniProtKB-KW"/>
</dbReference>
<evidence type="ECO:0000259" key="8">
    <source>
        <dbReference type="SMART" id="SM00607"/>
    </source>
</evidence>
<evidence type="ECO:0000256" key="5">
    <source>
        <dbReference type="ARBA" id="ARBA00022734"/>
    </source>
</evidence>
<dbReference type="GO" id="GO:0010185">
    <property type="term" value="P:regulation of cellular defense response"/>
    <property type="evidence" value="ECO:0007669"/>
    <property type="project" value="UniProtKB-ARBA"/>
</dbReference>
<comment type="function">
    <text evidence="1">Acts as a defensive agent. Recognizes blood group fucosylated oligosaccharides including A, B, H and Lewis B-type antigens. Does not recognize Lewis A antigen and has low affinity for monovalent haptens.</text>
</comment>
<dbReference type="OMA" id="GETESKM"/>
<reference evidence="9 10" key="1">
    <citation type="submission" date="2022-01" db="EMBL/GenBank/DDBJ databases">
        <title>A chromosome-scale genome assembly of the false clownfish, Amphiprion ocellaris.</title>
        <authorList>
            <person name="Ryu T."/>
        </authorList>
    </citation>
    <scope>NUCLEOTIDE SEQUENCE [LARGE SCALE GENOMIC DNA]</scope>
</reference>
<evidence type="ECO:0000256" key="6">
    <source>
        <dbReference type="ARBA" id="ARBA00022837"/>
    </source>
</evidence>
<dbReference type="Proteomes" id="UP001501940">
    <property type="component" value="Chromosome 9"/>
</dbReference>
<dbReference type="Pfam" id="PF22633">
    <property type="entry name" value="F5_F8_type_C_2"/>
    <property type="match status" value="1"/>
</dbReference>
<evidence type="ECO:0000313" key="10">
    <source>
        <dbReference type="Proteomes" id="UP001501940"/>
    </source>
</evidence>
<dbReference type="PANTHER" id="PTHR45713">
    <property type="entry name" value="FTP DOMAIN-CONTAINING PROTEIN"/>
    <property type="match status" value="1"/>
</dbReference>
<evidence type="ECO:0000256" key="4">
    <source>
        <dbReference type="ARBA" id="ARBA00022723"/>
    </source>
</evidence>
<evidence type="ECO:0000256" key="3">
    <source>
        <dbReference type="ARBA" id="ARBA00011233"/>
    </source>
</evidence>
<dbReference type="InterPro" id="IPR051941">
    <property type="entry name" value="BG_Antigen-Binding_Lectin"/>
</dbReference>
<comment type="subunit">
    <text evidence="3">Homotrimer.</text>
</comment>
<evidence type="ECO:0000256" key="7">
    <source>
        <dbReference type="ARBA" id="ARBA00023157"/>
    </source>
</evidence>
<dbReference type="GeneTree" id="ENSGT01060000248575"/>
<dbReference type="AlphaFoldDB" id="A0A3Q1D0R1"/>
<evidence type="ECO:0000256" key="2">
    <source>
        <dbReference type="ARBA" id="ARBA00010147"/>
    </source>
</evidence>
<accession>A0A3Q1D0R1</accession>
<reference evidence="9" key="3">
    <citation type="submission" date="2025-09" db="UniProtKB">
        <authorList>
            <consortium name="Ensembl"/>
        </authorList>
    </citation>
    <scope>IDENTIFICATION</scope>
</reference>
<name>A0A3Q1D0R1_AMPOC</name>
<protein>
    <recommendedName>
        <fullName evidence="8">Fucolectin tachylectin-4 pentraxin-1 domain-containing protein</fullName>
    </recommendedName>
</protein>
<evidence type="ECO:0000313" key="9">
    <source>
        <dbReference type="Ensembl" id="ENSAOCP00000031554.2"/>
    </source>
</evidence>
<keyword evidence="5" id="KW-0430">Lectin</keyword>
<sequence length="181" mass="20412">NVVTLLYRTMPPTVVFVLFLILEQIKGYSGEIIFLRCGQVAQSSVGWSGIPERVIDGNRDSTYKQRSCSHTKRELKPWLRLDLLKMFKVKTVTITNRGDCCSDRLNGAEIRIGNSLIDNGNTNPICTVIKSITGGRTETFECYEMEGRYINIVIPDRMEYLTLSEVELGYAPALCIPPQDV</sequence>
<dbReference type="SUPFAM" id="SSF49785">
    <property type="entry name" value="Galactose-binding domain-like"/>
    <property type="match status" value="1"/>
</dbReference>
<keyword evidence="7" id="KW-1015">Disulfide bond</keyword>
<dbReference type="PANTHER" id="PTHR45713:SF20">
    <property type="entry name" value="FUCOLECTIN TACHYLECTIN-4 PENTRAXIN-1 DOMAIN-CONTAINING PROTEIN"/>
    <property type="match status" value="1"/>
</dbReference>
<proteinExistence type="inferred from homology"/>
<dbReference type="GO" id="GO:0001868">
    <property type="term" value="P:regulation of complement activation, lectin pathway"/>
    <property type="evidence" value="ECO:0007669"/>
    <property type="project" value="UniProtKB-ARBA"/>
</dbReference>
<dbReference type="Gene3D" id="2.60.120.260">
    <property type="entry name" value="Galactose-binding domain-like"/>
    <property type="match status" value="1"/>
</dbReference>
<dbReference type="GO" id="GO:0042806">
    <property type="term" value="F:fucose binding"/>
    <property type="evidence" value="ECO:0007669"/>
    <property type="project" value="UniProtKB-ARBA"/>
</dbReference>
<keyword evidence="4" id="KW-0479">Metal-binding</keyword>
<reference evidence="9" key="2">
    <citation type="submission" date="2025-08" db="UniProtKB">
        <authorList>
            <consortium name="Ensembl"/>
        </authorList>
    </citation>
    <scope>IDENTIFICATION</scope>
</reference>
<keyword evidence="6" id="KW-0106">Calcium</keyword>
<dbReference type="InterPro" id="IPR006585">
    <property type="entry name" value="FTP1"/>
</dbReference>
<organism evidence="9 10">
    <name type="scientific">Amphiprion ocellaris</name>
    <name type="common">Clown anemonefish</name>
    <dbReference type="NCBI Taxonomy" id="80972"/>
    <lineage>
        <taxon>Eukaryota</taxon>
        <taxon>Metazoa</taxon>
        <taxon>Chordata</taxon>
        <taxon>Craniata</taxon>
        <taxon>Vertebrata</taxon>
        <taxon>Euteleostomi</taxon>
        <taxon>Actinopterygii</taxon>
        <taxon>Neopterygii</taxon>
        <taxon>Teleostei</taxon>
        <taxon>Neoteleostei</taxon>
        <taxon>Acanthomorphata</taxon>
        <taxon>Ovalentaria</taxon>
        <taxon>Pomacentridae</taxon>
        <taxon>Amphiprion</taxon>
    </lineage>
</organism>
<dbReference type="Ensembl" id="ENSAOCT00000027764.2">
    <property type="protein sequence ID" value="ENSAOCP00000031554.2"/>
    <property type="gene ID" value="ENSAOCG00000023319.2"/>
</dbReference>